<organism evidence="1 2">
    <name type="scientific">Avena sativa</name>
    <name type="common">Oat</name>
    <dbReference type="NCBI Taxonomy" id="4498"/>
    <lineage>
        <taxon>Eukaryota</taxon>
        <taxon>Viridiplantae</taxon>
        <taxon>Streptophyta</taxon>
        <taxon>Embryophyta</taxon>
        <taxon>Tracheophyta</taxon>
        <taxon>Spermatophyta</taxon>
        <taxon>Magnoliopsida</taxon>
        <taxon>Liliopsida</taxon>
        <taxon>Poales</taxon>
        <taxon>Poaceae</taxon>
        <taxon>BOP clade</taxon>
        <taxon>Pooideae</taxon>
        <taxon>Poodae</taxon>
        <taxon>Poeae</taxon>
        <taxon>Poeae Chloroplast Group 1 (Aveneae type)</taxon>
        <taxon>Aveninae</taxon>
        <taxon>Avena</taxon>
    </lineage>
</organism>
<reference evidence="1" key="1">
    <citation type="submission" date="2021-05" db="EMBL/GenBank/DDBJ databases">
        <authorList>
            <person name="Scholz U."/>
            <person name="Mascher M."/>
            <person name="Fiebig A."/>
        </authorList>
    </citation>
    <scope>NUCLEOTIDE SEQUENCE [LARGE SCALE GENOMIC DNA]</scope>
</reference>
<accession>A0ACD5U2L8</accession>
<evidence type="ECO:0000313" key="1">
    <source>
        <dbReference type="EnsemblPlants" id="AVESA.00010b.r2.1DG0164920.1.CDS.1"/>
    </source>
</evidence>
<name>A0ACD5U2L8_AVESA</name>
<keyword evidence="2" id="KW-1185">Reference proteome</keyword>
<reference evidence="1" key="2">
    <citation type="submission" date="2025-09" db="UniProtKB">
        <authorList>
            <consortium name="EnsemblPlants"/>
        </authorList>
    </citation>
    <scope>IDENTIFICATION</scope>
</reference>
<dbReference type="Proteomes" id="UP001732700">
    <property type="component" value="Chromosome 1D"/>
</dbReference>
<proteinExistence type="predicted"/>
<evidence type="ECO:0000313" key="2">
    <source>
        <dbReference type="Proteomes" id="UP001732700"/>
    </source>
</evidence>
<dbReference type="EnsemblPlants" id="AVESA.00010b.r2.1DG0164920.1">
    <property type="protein sequence ID" value="AVESA.00010b.r2.1DG0164920.1.CDS.1"/>
    <property type="gene ID" value="AVESA.00010b.r2.1DG0164920"/>
</dbReference>
<protein>
    <submittedName>
        <fullName evidence="1">Uncharacterized protein</fullName>
    </submittedName>
</protein>
<sequence length="78" mass="8688">MGMWTFLQGLLLIANAFAILNKDRFLYPKGWNFSHVGGAHGANTMKGQIIGLIYAAQYMRLPLTLLNGITILVKFVSF</sequence>